<keyword evidence="1" id="KW-0812">Transmembrane</keyword>
<keyword evidence="1" id="KW-0472">Membrane</keyword>
<dbReference type="eggNOG" id="COG3710">
    <property type="taxonomic scope" value="Bacteria"/>
</dbReference>
<accession>A0A0H3CJD6</accession>
<dbReference type="HOGENOM" id="CLU_1755969_0_0_6"/>
<evidence type="ECO:0000313" key="2">
    <source>
        <dbReference type="EMBL" id="ADF60673.1"/>
    </source>
</evidence>
<proteinExistence type="predicted"/>
<dbReference type="Proteomes" id="UP000002363">
    <property type="component" value="Chromosome"/>
</dbReference>
<dbReference type="KEGG" id="enc:ECL_01112"/>
<dbReference type="PATRIC" id="fig|716541.4.peg.1365"/>
<organism evidence="2 3">
    <name type="scientific">Enterobacter cloacae subsp. cloacae (strain ATCC 13047 / DSM 30054 / NBRC 13535 / NCTC 10005 / WDCM 00083 / NCDC 279-56)</name>
    <dbReference type="NCBI Taxonomy" id="716541"/>
    <lineage>
        <taxon>Bacteria</taxon>
        <taxon>Pseudomonadati</taxon>
        <taxon>Pseudomonadota</taxon>
        <taxon>Gammaproteobacteria</taxon>
        <taxon>Enterobacterales</taxon>
        <taxon>Enterobacteriaceae</taxon>
        <taxon>Enterobacter</taxon>
        <taxon>Enterobacter cloacae complex</taxon>
    </lineage>
</organism>
<dbReference type="AlphaFoldDB" id="A0A0H3CJD6"/>
<evidence type="ECO:0000313" key="3">
    <source>
        <dbReference type="Proteomes" id="UP000002363"/>
    </source>
</evidence>
<keyword evidence="3" id="KW-1185">Reference proteome</keyword>
<dbReference type="EMBL" id="CP001918">
    <property type="protein sequence ID" value="ADF60673.1"/>
    <property type="molecule type" value="Genomic_DNA"/>
</dbReference>
<feature type="transmembrane region" description="Helical" evidence="1">
    <location>
        <begin position="35"/>
        <end position="57"/>
    </location>
</feature>
<protein>
    <submittedName>
        <fullName evidence="2">Uncharacterized protein</fullName>
    </submittedName>
</protein>
<gene>
    <name evidence="2" type="ordered locus">ECL_01112</name>
</gene>
<keyword evidence="1" id="KW-1133">Transmembrane helix</keyword>
<evidence type="ECO:0000256" key="1">
    <source>
        <dbReference type="SAM" id="Phobius"/>
    </source>
</evidence>
<dbReference type="STRING" id="716541.ECL_01112"/>
<dbReference type="OrthoDB" id="6591689at2"/>
<reference evidence="2 3" key="1">
    <citation type="journal article" date="2010" name="J. Bacteriol.">
        <title>Complete genome sequence of Enterobacter cloacae subsp. cloacae type strain ATCC 13047.</title>
        <authorList>
            <person name="Ren Y."/>
            <person name="Ren Y."/>
            <person name="Zhou Z."/>
            <person name="Guo X."/>
            <person name="Li Y."/>
            <person name="Feng L."/>
            <person name="Wang L."/>
        </authorList>
    </citation>
    <scope>NUCLEOTIDE SEQUENCE [LARGE SCALE GENOMIC DNA]</scope>
    <source>
        <strain evidence="3">ATCC 13047 / DSM 30054 / NBRC 13535 / NCTC 10005 / WDCM 00083 / NCDC 279-56</strain>
    </source>
</reference>
<sequence length="148" mass="17063">MALENLQVNEKSRDYLVMQAISKPEKEPSVHKTRLIKWTGVLFIIIGLAIALYLNFFDKREDVTLLKQVQQCKIFYHSKVNAKRVEHYFSEGNGMKLLTKCSTPAYIFYDDSKVHEKTELLEIFVAKCTVDSEGEFSECKNFVSTKVG</sequence>
<name>A0A0H3CJD6_ENTCC</name>
<dbReference type="EnsemblBacteria" id="ADF60673">
    <property type="protein sequence ID" value="ADF60673"/>
    <property type="gene ID" value="ECL_01112"/>
</dbReference>